<dbReference type="InterPro" id="IPR003959">
    <property type="entry name" value="ATPase_AAA_core"/>
</dbReference>
<dbReference type="PANTHER" id="PTHR11638:SF175">
    <property type="entry name" value="ATP-DEPENDENT CLP PROTEASE, ATP-BINDING SUBUNIT CLPC"/>
    <property type="match status" value="1"/>
</dbReference>
<dbReference type="SUPFAM" id="SSF52540">
    <property type="entry name" value="P-loop containing nucleoside triphosphate hydrolases"/>
    <property type="match status" value="2"/>
</dbReference>
<evidence type="ECO:0000313" key="8">
    <source>
        <dbReference type="EMBL" id="KUE74710.1"/>
    </source>
</evidence>
<evidence type="ECO:0000313" key="9">
    <source>
        <dbReference type="EMBL" id="MST91818.1"/>
    </source>
</evidence>
<dbReference type="GO" id="GO:0008233">
    <property type="term" value="F:peptidase activity"/>
    <property type="evidence" value="ECO:0007669"/>
    <property type="project" value="UniProtKB-KW"/>
</dbReference>
<keyword evidence="1 5" id="KW-0677">Repeat</keyword>
<dbReference type="SUPFAM" id="SSF81923">
    <property type="entry name" value="Double Clp-N motif"/>
    <property type="match status" value="1"/>
</dbReference>
<reference evidence="9 12" key="3">
    <citation type="submission" date="2019-08" db="EMBL/GenBank/DDBJ databases">
        <title>In-depth cultivation of the pig gut microbiome towards novel bacterial diversity and tailored functional studies.</title>
        <authorList>
            <person name="Wylensek D."/>
            <person name="Hitch T.C.A."/>
            <person name="Clavel T."/>
        </authorList>
    </citation>
    <scope>NUCLEOTIDE SEQUENCE [LARGE SCALE GENOMIC DNA]</scope>
    <source>
        <strain evidence="9 12">WCA3-601-WT-6J</strain>
    </source>
</reference>
<dbReference type="PRINTS" id="PR00300">
    <property type="entry name" value="CLPPROTEASEA"/>
</dbReference>
<evidence type="ECO:0000256" key="4">
    <source>
        <dbReference type="ARBA" id="ARBA00023186"/>
    </source>
</evidence>
<proteinExistence type="predicted"/>
<feature type="domain" description="Clp R" evidence="7">
    <location>
        <begin position="1"/>
        <end position="73"/>
    </location>
</feature>
<dbReference type="EMBL" id="WMZU01000015">
    <property type="protein sequence ID" value="MTS27697.1"/>
    <property type="molecule type" value="Genomic_DNA"/>
</dbReference>
<name>A0A0W7TLU5_9FIRM</name>
<evidence type="ECO:0000259" key="7">
    <source>
        <dbReference type="PROSITE" id="PS51903"/>
    </source>
</evidence>
<dbReference type="GO" id="GO:0034605">
    <property type="term" value="P:cellular response to heat"/>
    <property type="evidence" value="ECO:0007669"/>
    <property type="project" value="TreeGrafter"/>
</dbReference>
<dbReference type="CDD" id="cd19499">
    <property type="entry name" value="RecA-like_ClpB_Hsp104-like"/>
    <property type="match status" value="1"/>
</dbReference>
<dbReference type="Gene3D" id="3.40.50.300">
    <property type="entry name" value="P-loop containing nucleotide triphosphate hydrolases"/>
    <property type="match status" value="2"/>
</dbReference>
<feature type="compositionally biased region" description="Low complexity" evidence="6">
    <location>
        <begin position="777"/>
        <end position="787"/>
    </location>
</feature>
<dbReference type="InterPro" id="IPR001270">
    <property type="entry name" value="ClpA/B"/>
</dbReference>
<dbReference type="InterPro" id="IPR003593">
    <property type="entry name" value="AAA+_ATPase"/>
</dbReference>
<evidence type="ECO:0000256" key="2">
    <source>
        <dbReference type="ARBA" id="ARBA00022741"/>
    </source>
</evidence>
<dbReference type="Proteomes" id="UP000431913">
    <property type="component" value="Unassembled WGS sequence"/>
</dbReference>
<dbReference type="InterPro" id="IPR036628">
    <property type="entry name" value="Clp_N_dom_sf"/>
</dbReference>
<dbReference type="Pfam" id="PF10431">
    <property type="entry name" value="ClpB_D2-small"/>
    <property type="match status" value="1"/>
</dbReference>
<dbReference type="SMART" id="SM00382">
    <property type="entry name" value="AAA"/>
    <property type="match status" value="2"/>
</dbReference>
<dbReference type="CDD" id="cd00009">
    <property type="entry name" value="AAA"/>
    <property type="match status" value="1"/>
</dbReference>
<gene>
    <name evidence="8" type="ORF">ASJ35_17640</name>
    <name evidence="9" type="ORF">FYJ76_07645</name>
    <name evidence="10" type="ORF">GMD59_10410</name>
</gene>
<dbReference type="GO" id="GO:0016887">
    <property type="term" value="F:ATP hydrolysis activity"/>
    <property type="evidence" value="ECO:0007669"/>
    <property type="project" value="InterPro"/>
</dbReference>
<evidence type="ECO:0000313" key="13">
    <source>
        <dbReference type="Proteomes" id="UP000472755"/>
    </source>
</evidence>
<dbReference type="Proteomes" id="UP000472755">
    <property type="component" value="Unassembled WGS sequence"/>
</dbReference>
<accession>A0A0W7TLU5</accession>
<evidence type="ECO:0000256" key="3">
    <source>
        <dbReference type="ARBA" id="ARBA00022840"/>
    </source>
</evidence>
<dbReference type="GO" id="GO:0006508">
    <property type="term" value="P:proteolysis"/>
    <property type="evidence" value="ECO:0007669"/>
    <property type="project" value="UniProtKB-KW"/>
</dbReference>
<evidence type="ECO:0000313" key="11">
    <source>
        <dbReference type="Proteomes" id="UP000053433"/>
    </source>
</evidence>
<dbReference type="PROSITE" id="PS00871">
    <property type="entry name" value="CLPAB_2"/>
    <property type="match status" value="1"/>
</dbReference>
<dbReference type="AlphaFoldDB" id="A0A0W7TLU5"/>
<reference evidence="10 13" key="2">
    <citation type="journal article" date="2019" name="Nat. Med.">
        <title>A library of human gut bacterial isolates paired with longitudinal multiomics data enables mechanistic microbiome research.</title>
        <authorList>
            <person name="Poyet M."/>
            <person name="Groussin M."/>
            <person name="Gibbons S.M."/>
            <person name="Avila-Pacheco J."/>
            <person name="Jiang X."/>
            <person name="Kearney S.M."/>
            <person name="Perrotta A.R."/>
            <person name="Berdy B."/>
            <person name="Zhao S."/>
            <person name="Lieberman T.D."/>
            <person name="Swanson P.K."/>
            <person name="Smith M."/>
            <person name="Roesemann S."/>
            <person name="Alexander J.E."/>
            <person name="Rich S.A."/>
            <person name="Livny J."/>
            <person name="Vlamakis H."/>
            <person name="Clish C."/>
            <person name="Bullock K."/>
            <person name="Deik A."/>
            <person name="Scott J."/>
            <person name="Pierce K.A."/>
            <person name="Xavier R.J."/>
            <person name="Alm E.J."/>
        </authorList>
    </citation>
    <scope>NUCLEOTIDE SEQUENCE [LARGE SCALE GENOMIC DNA]</scope>
    <source>
        <strain evidence="10 13">BIOML-A4</strain>
    </source>
</reference>
<dbReference type="PANTHER" id="PTHR11638">
    <property type="entry name" value="ATP-DEPENDENT CLP PROTEASE"/>
    <property type="match status" value="1"/>
</dbReference>
<dbReference type="Pfam" id="PF02861">
    <property type="entry name" value="Clp_N"/>
    <property type="match status" value="1"/>
</dbReference>
<organism evidence="8 11">
    <name type="scientific">Ruthenibacterium lactatiformans</name>
    <dbReference type="NCBI Taxonomy" id="1550024"/>
    <lineage>
        <taxon>Bacteria</taxon>
        <taxon>Bacillati</taxon>
        <taxon>Bacillota</taxon>
        <taxon>Clostridia</taxon>
        <taxon>Eubacteriales</taxon>
        <taxon>Oscillospiraceae</taxon>
        <taxon>Ruthenibacterium</taxon>
    </lineage>
</organism>
<evidence type="ECO:0000313" key="12">
    <source>
        <dbReference type="Proteomes" id="UP000431913"/>
    </source>
</evidence>
<evidence type="ECO:0000256" key="6">
    <source>
        <dbReference type="SAM" id="MobiDB-lite"/>
    </source>
</evidence>
<dbReference type="Proteomes" id="UP000053433">
    <property type="component" value="Unassembled WGS sequence"/>
</dbReference>
<protein>
    <submittedName>
        <fullName evidence="10">AAA domain-containing protein</fullName>
    </submittedName>
    <submittedName>
        <fullName evidence="9">ATP-dependent Clp protease ATP-binding subunit</fullName>
    </submittedName>
</protein>
<dbReference type="InterPro" id="IPR041546">
    <property type="entry name" value="ClpA/ClpB_AAA_lid"/>
</dbReference>
<dbReference type="FunFam" id="3.40.50.300:FF:000025">
    <property type="entry name" value="ATP-dependent Clp protease subunit"/>
    <property type="match status" value="1"/>
</dbReference>
<keyword evidence="4" id="KW-0143">Chaperone</keyword>
<dbReference type="SMART" id="SM01086">
    <property type="entry name" value="ClpB_D2-small"/>
    <property type="match status" value="1"/>
</dbReference>
<dbReference type="PROSITE" id="PS51903">
    <property type="entry name" value="CLP_R"/>
    <property type="match status" value="1"/>
</dbReference>
<dbReference type="InterPro" id="IPR027417">
    <property type="entry name" value="P-loop_NTPase"/>
</dbReference>
<dbReference type="Gene3D" id="1.10.8.60">
    <property type="match status" value="2"/>
</dbReference>
<evidence type="ECO:0000256" key="5">
    <source>
        <dbReference type="PROSITE-ProRule" id="PRU01251"/>
    </source>
</evidence>
<feature type="region of interest" description="Disordered" evidence="6">
    <location>
        <begin position="764"/>
        <end position="794"/>
    </location>
</feature>
<dbReference type="GO" id="GO:0005524">
    <property type="term" value="F:ATP binding"/>
    <property type="evidence" value="ECO:0007669"/>
    <property type="project" value="UniProtKB-KW"/>
</dbReference>
<sequence>MNYTFSGFSKAGNAVVRGAIAAAQDMGHTYVGTEHLLLALARDDTGEAAAFLLERQVYGYQVGRLLREQVGCGRRTRLSPRDFTPALSKCVDCAVIEAKAVSDGKVEPVHLLAALLEAPATAGRILVQLGVEPAAAAKECGRRMGKFPLFQQTPRPVTSPRGAARAAEKYGKDLTSLAEQDKLDPVLGRDSELLRMEQILVRRRKNNPCLVGEPGVGKTAVVEGLARRIAAGQVPPQLRGKRILSLDITSLVAGTKYRGDFEERFKNVLLDVQRAGDVILFIDEVHAIVGAGAAEGGIDACGILKPLLARGDIQLIGATTRVEYRRHIEKDAALARRFGAVEVEEPGQETAVEILQGLAPRYAAHHGVEIAPEAVRAAVTLSARYLPERFLPDKALDLLDEACSAVRIEAAERPGGPEKPAVTAAHIAAVVSRQSGVPAEKLTAAQTATLAAMEQTLSGRVVGQPDAVRAVAGALQRARLGLASTARPMGAFLFLGPTGVGKTALARALADCCFGSEKALLRFDMSEYMEKHTVARLLGAPPGYVGYGEGGQLTEAVRRRPYSVVLLDEIEKAHPDVANILLQIMEDGALTDSEGRRVDFTHTLVILTSNLGAKHLAGQRAALGFGTGAPGEGARAEVMREVREHFSPELLGRLDEVLVFGPLAQEDLVAIGETLLRELEARAAQQGIRLAHTPAAARLLVREAYEPSSGARSLRRAITRRVEQCLAQQLLGGVENGAAADFLLDAPQDVLSLARRCGTAANAAQGGVRGGGEADAPEQNAAAPAPDTVQACNL</sequence>
<keyword evidence="3 9" id="KW-0067">ATP-binding</keyword>
<dbReference type="Pfam" id="PF07724">
    <property type="entry name" value="AAA_2"/>
    <property type="match status" value="1"/>
</dbReference>
<evidence type="ECO:0000256" key="1">
    <source>
        <dbReference type="ARBA" id="ARBA00022737"/>
    </source>
</evidence>
<comment type="caution">
    <text evidence="8">The sequence shown here is derived from an EMBL/GenBank/DDBJ whole genome shotgun (WGS) entry which is preliminary data.</text>
</comment>
<dbReference type="Pfam" id="PF17871">
    <property type="entry name" value="AAA_lid_9"/>
    <property type="match status" value="1"/>
</dbReference>
<dbReference type="InterPro" id="IPR019489">
    <property type="entry name" value="Clp_ATPase_C"/>
</dbReference>
<dbReference type="Pfam" id="PF00004">
    <property type="entry name" value="AAA"/>
    <property type="match status" value="1"/>
</dbReference>
<reference evidence="8 11" key="1">
    <citation type="submission" date="2015-10" db="EMBL/GenBank/DDBJ databases">
        <title>A novel member of the family Ruminococcaceae isolated from human faeces.</title>
        <authorList>
            <person name="Shkoporov A.N."/>
            <person name="Chaplin A.V."/>
            <person name="Motuzova O.V."/>
            <person name="Kafarskaia L.I."/>
            <person name="Efimov B.A."/>
        </authorList>
    </citation>
    <scope>NUCLEOTIDE SEQUENCE [LARGE SCALE GENOMIC DNA]</scope>
    <source>
        <strain evidence="8 11">668</strain>
    </source>
</reference>
<dbReference type="EMBL" id="LMUA01000046">
    <property type="protein sequence ID" value="KUE74710.1"/>
    <property type="molecule type" value="Genomic_DNA"/>
</dbReference>
<keyword evidence="2" id="KW-0547">Nucleotide-binding</keyword>
<keyword evidence="9" id="KW-0645">Protease</keyword>
<dbReference type="GO" id="GO:0005737">
    <property type="term" value="C:cytoplasm"/>
    <property type="evidence" value="ECO:0007669"/>
    <property type="project" value="TreeGrafter"/>
</dbReference>
<dbReference type="InterPro" id="IPR050130">
    <property type="entry name" value="ClpA_ClpB"/>
</dbReference>
<keyword evidence="9" id="KW-0378">Hydrolase</keyword>
<dbReference type="EMBL" id="VUNJ01000006">
    <property type="protein sequence ID" value="MST91818.1"/>
    <property type="molecule type" value="Genomic_DNA"/>
</dbReference>
<dbReference type="InterPro" id="IPR028299">
    <property type="entry name" value="ClpA/B_CS2"/>
</dbReference>
<dbReference type="InterPro" id="IPR004176">
    <property type="entry name" value="Clp_R_N"/>
</dbReference>
<evidence type="ECO:0000313" key="10">
    <source>
        <dbReference type="EMBL" id="MTS27697.1"/>
    </source>
</evidence>
<dbReference type="RefSeq" id="WP_058723962.1">
    <property type="nucleotide sequence ID" value="NZ_CAUGKH010000051.1"/>
</dbReference>
<dbReference type="Gene3D" id="1.10.1780.10">
    <property type="entry name" value="Clp, N-terminal domain"/>
    <property type="match status" value="1"/>
</dbReference>